<accession>A0ABP7RSA3</accession>
<keyword evidence="3" id="KW-1185">Reference proteome</keyword>
<evidence type="ECO:0000313" key="3">
    <source>
        <dbReference type="Proteomes" id="UP001501310"/>
    </source>
</evidence>
<feature type="signal peptide" evidence="1">
    <location>
        <begin position="1"/>
        <end position="21"/>
    </location>
</feature>
<evidence type="ECO:0000256" key="1">
    <source>
        <dbReference type="SAM" id="SignalP"/>
    </source>
</evidence>
<dbReference type="RefSeq" id="WP_344709130.1">
    <property type="nucleotide sequence ID" value="NZ_BAAAZD010000001.1"/>
</dbReference>
<dbReference type="Gene3D" id="3.10.450.160">
    <property type="entry name" value="inner membrane protein cigr"/>
    <property type="match status" value="1"/>
</dbReference>
<dbReference type="Proteomes" id="UP001501310">
    <property type="component" value="Unassembled WGS sequence"/>
</dbReference>
<gene>
    <name evidence="2" type="ORF">GCM10022211_10580</name>
</gene>
<comment type="caution">
    <text evidence="2">The sequence shown here is derived from an EMBL/GenBank/DDBJ whole genome shotgun (WGS) entry which is preliminary data.</text>
</comment>
<dbReference type="EMBL" id="BAAAZD010000001">
    <property type="protein sequence ID" value="GAA4001537.1"/>
    <property type="molecule type" value="Genomic_DNA"/>
</dbReference>
<evidence type="ECO:0000313" key="2">
    <source>
        <dbReference type="EMBL" id="GAA4001537.1"/>
    </source>
</evidence>
<evidence type="ECO:0008006" key="4">
    <source>
        <dbReference type="Google" id="ProtNLM"/>
    </source>
</evidence>
<feature type="chain" id="PRO_5046182462" description="Integral membrane protein" evidence="1">
    <location>
        <begin position="22"/>
        <end position="133"/>
    </location>
</feature>
<protein>
    <recommendedName>
        <fullName evidence="4">Integral membrane protein</fullName>
    </recommendedName>
</protein>
<reference evidence="3" key="1">
    <citation type="journal article" date="2019" name="Int. J. Syst. Evol. Microbiol.">
        <title>The Global Catalogue of Microorganisms (GCM) 10K type strain sequencing project: providing services to taxonomists for standard genome sequencing and annotation.</title>
        <authorList>
            <consortium name="The Broad Institute Genomics Platform"/>
            <consortium name="The Broad Institute Genome Sequencing Center for Infectious Disease"/>
            <person name="Wu L."/>
            <person name="Ma J."/>
        </authorList>
    </citation>
    <scope>NUCLEOTIDE SEQUENCE [LARGE SCALE GENOMIC DNA]</scope>
    <source>
        <strain evidence="3">JCM 16603</strain>
    </source>
</reference>
<organism evidence="2 3">
    <name type="scientific">Sphingomonas humi</name>
    <dbReference type="NCBI Taxonomy" id="335630"/>
    <lineage>
        <taxon>Bacteria</taxon>
        <taxon>Pseudomonadati</taxon>
        <taxon>Pseudomonadota</taxon>
        <taxon>Alphaproteobacteria</taxon>
        <taxon>Sphingomonadales</taxon>
        <taxon>Sphingomonadaceae</taxon>
        <taxon>Sphingomonas</taxon>
    </lineage>
</organism>
<keyword evidence="1" id="KW-0732">Signal</keyword>
<sequence length="133" mass="14519">MKQALILAGAALAFAAAPVAAKPGHGGGHGKHGGYAEQGYGGQYGYVEGRCPPGLAKKNNGCVPPGQAKKLRIGQRYAQSYGYDRYRYNQIPYDVRQQYGLDPYNQYYYDQGTLYGVDPRSGIIEQIINALLR</sequence>
<proteinExistence type="predicted"/>
<name>A0ABP7RSA3_9SPHN</name>